<evidence type="ECO:0000256" key="1">
    <source>
        <dbReference type="ARBA" id="ARBA00002294"/>
    </source>
</evidence>
<dbReference type="PIRSF" id="PIRSF007892">
    <property type="entry name" value="NAGS_fungal"/>
    <property type="match status" value="1"/>
</dbReference>
<evidence type="ECO:0000256" key="3">
    <source>
        <dbReference type="ARBA" id="ARBA00004925"/>
    </source>
</evidence>
<keyword evidence="8 13" id="KW-0808">Transferase</keyword>
<comment type="function">
    <text evidence="1 13">N-acetylglutamate synthase involved in arginine biosynthesis.</text>
</comment>
<evidence type="ECO:0000256" key="12">
    <source>
        <dbReference type="ARBA" id="ARBA00048372"/>
    </source>
</evidence>
<comment type="subcellular location">
    <subcellularLocation>
        <location evidence="2 13">Mitochondrion</location>
    </subcellularLocation>
</comment>
<dbReference type="EC" id="2.3.1.1" evidence="5 13"/>
<dbReference type="PANTHER" id="PTHR23342">
    <property type="entry name" value="N-ACETYLGLUTAMATE SYNTHASE"/>
    <property type="match status" value="1"/>
</dbReference>
<dbReference type="FunFam" id="3.40.630.30:FF:000049">
    <property type="entry name" value="Amino-acid acetyltransferase, mitochondrial"/>
    <property type="match status" value="1"/>
</dbReference>
<evidence type="ECO:0000256" key="7">
    <source>
        <dbReference type="ARBA" id="ARBA00022605"/>
    </source>
</evidence>
<evidence type="ECO:0000256" key="11">
    <source>
        <dbReference type="ARBA" id="ARBA00023315"/>
    </source>
</evidence>
<dbReference type="InterPro" id="IPR006855">
    <property type="entry name" value="Vertebrate-like_GNAT_dom"/>
</dbReference>
<comment type="similarity">
    <text evidence="4 13">Belongs to the acetyltransferase family.</text>
</comment>
<evidence type="ECO:0000256" key="6">
    <source>
        <dbReference type="ARBA" id="ARBA00018802"/>
    </source>
</evidence>
<sequence>MTSKVCHEGQQLCRHLPRRTPSLEIKSQRPRNSITTTGRGYASAAAAVDTKHYGQQQNARQIANSPLGQQAQQKEADREFFADLLSSAATKRDAKAYLTRLKSPPKTKPIPTKAQAQVSGSYVNVGNLFRGSRAAEMSPVFSQSAPVEAEFQEEETLHVALVKIQDAAGLAQKTLSGIAETLAQLNRLSISPCVVVESSSSDRAQLGEEVDKLVNAINEFGNIARRVDNALTINAGQARVSQRKLLMRPLRRDKIPVVANVAYNEDEQKMAVIGINDAMLALTKEFAGLNIKPSEAEDYQADSSAIKQAQKRVSLDRIITIDSAGGIPNDRAADGRHVFLNLEQEYDAVRLRLQAKIDSPAAITHLANLDLLDRALQLLPPTSSGLMTTHEEAANHGRVGAPSHDPSNVGTRRQKNALIHNLLTDKPAYSSSLPLGRLTKNEPSGETLPLPSHSSFVKRGMPITIFPDPFEAPWTATLPRLKLTDPRIDLARLVYLIEDSFGRKLDVEDYLRRVNDRIAGVIIAGNYEGGAILTWETPPDVPDADPVPYLDKFAVLKRSQGAGGVADIVFNAMVRSCFPNGVCWRSRKDNPVNKWYFERSRGTWKILDMNWTMFFTTPGVEVSDRRFKEYESVCRGVKPSWKDKTKAAD</sequence>
<evidence type="ECO:0000256" key="2">
    <source>
        <dbReference type="ARBA" id="ARBA00004173"/>
    </source>
</evidence>
<dbReference type="PANTHER" id="PTHR23342:SF4">
    <property type="entry name" value="AMINO-ACID ACETYLTRANSFERASE, MITOCHONDRIAL"/>
    <property type="match status" value="1"/>
</dbReference>
<keyword evidence="9" id="KW-0809">Transit peptide</keyword>
<dbReference type="Proteomes" id="UP001316803">
    <property type="component" value="Unassembled WGS sequence"/>
</dbReference>
<dbReference type="PROSITE" id="PS51731">
    <property type="entry name" value="GNAT_NAGS"/>
    <property type="match status" value="1"/>
</dbReference>
<evidence type="ECO:0000256" key="9">
    <source>
        <dbReference type="ARBA" id="ARBA00022946"/>
    </source>
</evidence>
<organism evidence="15 16">
    <name type="scientific">Knufia fluminis</name>
    <dbReference type="NCBI Taxonomy" id="191047"/>
    <lineage>
        <taxon>Eukaryota</taxon>
        <taxon>Fungi</taxon>
        <taxon>Dikarya</taxon>
        <taxon>Ascomycota</taxon>
        <taxon>Pezizomycotina</taxon>
        <taxon>Eurotiomycetes</taxon>
        <taxon>Chaetothyriomycetidae</taxon>
        <taxon>Chaetothyriales</taxon>
        <taxon>Trichomeriaceae</taxon>
        <taxon>Knufia</taxon>
    </lineage>
</organism>
<comment type="caution">
    <text evidence="15">The sequence shown here is derived from an EMBL/GenBank/DDBJ whole genome shotgun (WGS) entry which is preliminary data.</text>
</comment>
<dbReference type="InterPro" id="IPR011190">
    <property type="entry name" value="GlcNAc_Synth_fun"/>
</dbReference>
<reference evidence="15 16" key="1">
    <citation type="submission" date="2022-12" db="EMBL/GenBank/DDBJ databases">
        <title>Genomic features and morphological characterization of a novel Knufia sp. strain isolated from spacecraft assembly facility.</title>
        <authorList>
            <person name="Teixeira M."/>
            <person name="Chander A.M."/>
            <person name="Stajich J.E."/>
            <person name="Venkateswaran K."/>
        </authorList>
    </citation>
    <scope>NUCLEOTIDE SEQUENCE [LARGE SCALE GENOMIC DNA]</scope>
    <source>
        <strain evidence="15 16">FJI-L2-BK-P2</strain>
    </source>
</reference>
<dbReference type="EMBL" id="JAKLMC020000042">
    <property type="protein sequence ID" value="KAK5948833.1"/>
    <property type="molecule type" value="Genomic_DNA"/>
</dbReference>
<keyword evidence="16" id="KW-1185">Reference proteome</keyword>
<keyword evidence="7 13" id="KW-0028">Amino-acid biosynthesis</keyword>
<dbReference type="GO" id="GO:0006592">
    <property type="term" value="P:ornithine biosynthetic process"/>
    <property type="evidence" value="ECO:0007669"/>
    <property type="project" value="TreeGrafter"/>
</dbReference>
<comment type="pathway">
    <text evidence="3 13">Amino-acid biosynthesis; L-arginine biosynthesis; N(2)-acetyl-L-ornithine from L-glutamate: step 1/4.</text>
</comment>
<protein>
    <recommendedName>
        <fullName evidence="6 13">Amino-acid acetyltransferase, mitochondrial</fullName>
        <ecNumber evidence="5 13">2.3.1.1</ecNumber>
    </recommendedName>
    <alternativeName>
        <fullName evidence="13">Glutamate N-acetyltransferase</fullName>
    </alternativeName>
    <alternativeName>
        <fullName evidence="13">N-acetylglutamate synthase</fullName>
    </alternativeName>
</protein>
<evidence type="ECO:0000313" key="15">
    <source>
        <dbReference type="EMBL" id="KAK5948833.1"/>
    </source>
</evidence>
<evidence type="ECO:0000313" key="16">
    <source>
        <dbReference type="Proteomes" id="UP001316803"/>
    </source>
</evidence>
<dbReference type="AlphaFoldDB" id="A0AAN8EDF5"/>
<dbReference type="GO" id="GO:0006526">
    <property type="term" value="P:L-arginine biosynthetic process"/>
    <property type="evidence" value="ECO:0007669"/>
    <property type="project" value="TreeGrafter"/>
</dbReference>
<evidence type="ECO:0000256" key="8">
    <source>
        <dbReference type="ARBA" id="ARBA00022679"/>
    </source>
</evidence>
<dbReference type="GO" id="GO:0004042">
    <property type="term" value="F:L-glutamate N-acetyltransferase activity"/>
    <property type="evidence" value="ECO:0007669"/>
    <property type="project" value="InterPro"/>
</dbReference>
<comment type="catalytic activity">
    <reaction evidence="12 13">
        <text>L-glutamate + acetyl-CoA = N-acetyl-L-glutamate + CoA + H(+)</text>
        <dbReference type="Rhea" id="RHEA:24292"/>
        <dbReference type="ChEBI" id="CHEBI:15378"/>
        <dbReference type="ChEBI" id="CHEBI:29985"/>
        <dbReference type="ChEBI" id="CHEBI:44337"/>
        <dbReference type="ChEBI" id="CHEBI:57287"/>
        <dbReference type="ChEBI" id="CHEBI:57288"/>
        <dbReference type="EC" id="2.3.1.1"/>
    </reaction>
</comment>
<evidence type="ECO:0000259" key="14">
    <source>
        <dbReference type="PROSITE" id="PS51731"/>
    </source>
</evidence>
<dbReference type="Gene3D" id="3.40.630.30">
    <property type="match status" value="1"/>
</dbReference>
<feature type="domain" description="N-acetyltransferase" evidence="14">
    <location>
        <begin position="477"/>
        <end position="639"/>
    </location>
</feature>
<dbReference type="GO" id="GO:0005759">
    <property type="term" value="C:mitochondrial matrix"/>
    <property type="evidence" value="ECO:0007669"/>
    <property type="project" value="TreeGrafter"/>
</dbReference>
<keyword evidence="10 13" id="KW-0496">Mitochondrion</keyword>
<name>A0AAN8EDF5_9EURO</name>
<proteinExistence type="inferred from homology"/>
<dbReference type="Pfam" id="PF04768">
    <property type="entry name" value="NAT"/>
    <property type="match status" value="1"/>
</dbReference>
<evidence type="ECO:0000256" key="10">
    <source>
        <dbReference type="ARBA" id="ARBA00023128"/>
    </source>
</evidence>
<evidence type="ECO:0000256" key="4">
    <source>
        <dbReference type="ARBA" id="ARBA00008694"/>
    </source>
</evidence>
<keyword evidence="11 13" id="KW-0012">Acyltransferase</keyword>
<evidence type="ECO:0000256" key="13">
    <source>
        <dbReference type="PIRNR" id="PIRNR007892"/>
    </source>
</evidence>
<accession>A0AAN8EDF5</accession>
<gene>
    <name evidence="15" type="primary">ARG2</name>
    <name evidence="15" type="ORF">OHC33_010084</name>
</gene>
<evidence type="ECO:0000256" key="5">
    <source>
        <dbReference type="ARBA" id="ARBA00012697"/>
    </source>
</evidence>